<proteinExistence type="predicted"/>
<keyword evidence="1" id="KW-1133">Transmembrane helix</keyword>
<feature type="non-terminal residue" evidence="2">
    <location>
        <position position="118"/>
    </location>
</feature>
<gene>
    <name evidence="2" type="ORF">BC938DRAFT_480418</name>
</gene>
<dbReference type="AlphaFoldDB" id="A0A433QIS8"/>
<evidence type="ECO:0000313" key="2">
    <source>
        <dbReference type="EMBL" id="RUS29644.1"/>
    </source>
</evidence>
<name>A0A433QIS8_9FUNG</name>
<reference evidence="2 3" key="1">
    <citation type="journal article" date="2018" name="New Phytol.">
        <title>Phylogenomics of Endogonaceae and evolution of mycorrhizas within Mucoromycota.</title>
        <authorList>
            <person name="Chang Y."/>
            <person name="Desiro A."/>
            <person name="Na H."/>
            <person name="Sandor L."/>
            <person name="Lipzen A."/>
            <person name="Clum A."/>
            <person name="Barry K."/>
            <person name="Grigoriev I.V."/>
            <person name="Martin F.M."/>
            <person name="Stajich J.E."/>
            <person name="Smith M.E."/>
            <person name="Bonito G."/>
            <person name="Spatafora J.W."/>
        </authorList>
    </citation>
    <scope>NUCLEOTIDE SEQUENCE [LARGE SCALE GENOMIC DNA]</scope>
    <source>
        <strain evidence="2 3">AD002</strain>
    </source>
</reference>
<accession>A0A433QIS8</accession>
<dbReference type="EMBL" id="RBNJ01004900">
    <property type="protein sequence ID" value="RUS29644.1"/>
    <property type="molecule type" value="Genomic_DNA"/>
</dbReference>
<keyword evidence="1" id="KW-0472">Membrane</keyword>
<evidence type="ECO:0000256" key="1">
    <source>
        <dbReference type="SAM" id="Phobius"/>
    </source>
</evidence>
<organism evidence="2 3">
    <name type="scientific">Jimgerdemannia flammicorona</name>
    <dbReference type="NCBI Taxonomy" id="994334"/>
    <lineage>
        <taxon>Eukaryota</taxon>
        <taxon>Fungi</taxon>
        <taxon>Fungi incertae sedis</taxon>
        <taxon>Mucoromycota</taxon>
        <taxon>Mucoromycotina</taxon>
        <taxon>Endogonomycetes</taxon>
        <taxon>Endogonales</taxon>
        <taxon>Endogonaceae</taxon>
        <taxon>Jimgerdemannia</taxon>
    </lineage>
</organism>
<feature type="transmembrane region" description="Helical" evidence="1">
    <location>
        <begin position="21"/>
        <end position="38"/>
    </location>
</feature>
<evidence type="ECO:0000313" key="3">
    <source>
        <dbReference type="Proteomes" id="UP000274822"/>
    </source>
</evidence>
<comment type="caution">
    <text evidence="2">The sequence shown here is derived from an EMBL/GenBank/DDBJ whole genome shotgun (WGS) entry which is preliminary data.</text>
</comment>
<keyword evidence="3" id="KW-1185">Reference proteome</keyword>
<dbReference type="Proteomes" id="UP000274822">
    <property type="component" value="Unassembled WGS sequence"/>
</dbReference>
<sequence>MYYPQPNSDSHAEMRYRKQTGVIITGCNEIIGVVMINIRSIQTYDLLCFQPPLRHQYWILTSFITLWNLHGIAGFLIYDIAAVAVFVPPLVLSRLRKLDLDMVDTSVFAERCVRSRWR</sequence>
<keyword evidence="1" id="KW-0812">Transmembrane</keyword>
<protein>
    <submittedName>
        <fullName evidence="2">Uncharacterized protein</fullName>
    </submittedName>
</protein>
<feature type="transmembrane region" description="Helical" evidence="1">
    <location>
        <begin position="58"/>
        <end position="87"/>
    </location>
</feature>